<proteinExistence type="predicted"/>
<dbReference type="AlphaFoldDB" id="A0A3G1KU25"/>
<dbReference type="InterPro" id="IPR051465">
    <property type="entry name" value="Cell_Envelope_Struct_Comp"/>
</dbReference>
<sequence length="413" mass="46718">MKKLFVPMVIVFLCMFAFPVFGAVEYESLRLNQEDIENYAVGTSVSFRMMDMDITTKRLDINDEALRYMEKKGITLTIETPKVTMIFSPESFLTQEWKQAEKSGEPLTFRVVLKKGDISKVTDNFDEWYYNQMGLYRFSTSAWDLSGEVLIGGKKEYDVKNFAVPVTLKVTYPYNSETNSVKENTLELYMLNEEKAKWDYAGGSVNTETKVITLNTNKTGLFIILSNQNPKQFTDINGHWAKNDIQFMLDKNVVQVTGDKKFYPNRDITRAEFAVFLSRTIGLNDNTGNKKFKDVTSDKPYYREVLAAANSGIVAGVSGDRFNPEAKITRQEMAVMLNRALKYAKVSVKTNQDLLNKFSDGKQIAGWAKESVASVVTAGIMGGRQNNSFAPESFASRAEAVVILHRLLNITIK</sequence>
<organism evidence="3 4">
    <name type="scientific">Formimonas warabiya</name>
    <dbReference type="NCBI Taxonomy" id="1761012"/>
    <lineage>
        <taxon>Bacteria</taxon>
        <taxon>Bacillati</taxon>
        <taxon>Bacillota</taxon>
        <taxon>Clostridia</taxon>
        <taxon>Eubacteriales</taxon>
        <taxon>Peptococcaceae</taxon>
        <taxon>Candidatus Formimonas</taxon>
    </lineage>
</organism>
<evidence type="ECO:0000313" key="4">
    <source>
        <dbReference type="Proteomes" id="UP000323521"/>
    </source>
</evidence>
<gene>
    <name evidence="3" type="ORF">DCMF_15255</name>
</gene>
<protein>
    <recommendedName>
        <fullName evidence="2">SLH domain-containing protein</fullName>
    </recommendedName>
</protein>
<dbReference type="Proteomes" id="UP000323521">
    <property type="component" value="Chromosome"/>
</dbReference>
<keyword evidence="4" id="KW-1185">Reference proteome</keyword>
<feature type="domain" description="SLH" evidence="2">
    <location>
        <begin position="292"/>
        <end position="351"/>
    </location>
</feature>
<keyword evidence="1" id="KW-0677">Repeat</keyword>
<dbReference type="PANTHER" id="PTHR43308:SF5">
    <property type="entry name" value="S-LAYER PROTEIN _ PEPTIDOGLYCAN ENDO-BETA-N-ACETYLGLUCOSAMINIDASE"/>
    <property type="match status" value="1"/>
</dbReference>
<dbReference type="EMBL" id="CP017634">
    <property type="protein sequence ID" value="ATW25951.1"/>
    <property type="molecule type" value="Genomic_DNA"/>
</dbReference>
<dbReference type="PROSITE" id="PS51272">
    <property type="entry name" value="SLH"/>
    <property type="match status" value="3"/>
</dbReference>
<dbReference type="RefSeq" id="WP_148135216.1">
    <property type="nucleotide sequence ID" value="NZ_CP017634.1"/>
</dbReference>
<dbReference type="InterPro" id="IPR001119">
    <property type="entry name" value="SLH_dom"/>
</dbReference>
<dbReference type="PANTHER" id="PTHR43308">
    <property type="entry name" value="OUTER MEMBRANE PROTEIN ALPHA-RELATED"/>
    <property type="match status" value="1"/>
</dbReference>
<dbReference type="KEGG" id="fwa:DCMF_15255"/>
<name>A0A3G1KU25_FORW1</name>
<dbReference type="OrthoDB" id="900053at2"/>
<feature type="domain" description="SLH" evidence="2">
    <location>
        <begin position="228"/>
        <end position="291"/>
    </location>
</feature>
<feature type="domain" description="SLH" evidence="2">
    <location>
        <begin position="355"/>
        <end position="413"/>
    </location>
</feature>
<evidence type="ECO:0000256" key="1">
    <source>
        <dbReference type="ARBA" id="ARBA00022737"/>
    </source>
</evidence>
<evidence type="ECO:0000313" key="3">
    <source>
        <dbReference type="EMBL" id="ATW25951.1"/>
    </source>
</evidence>
<dbReference type="Pfam" id="PF00395">
    <property type="entry name" value="SLH"/>
    <property type="match status" value="3"/>
</dbReference>
<accession>A0A3G1KU25</accession>
<evidence type="ECO:0000259" key="2">
    <source>
        <dbReference type="PROSITE" id="PS51272"/>
    </source>
</evidence>
<reference evidence="3 4" key="1">
    <citation type="submission" date="2016-10" db="EMBL/GenBank/DDBJ databases">
        <title>Complete Genome Sequence of Peptococcaceae strain DCMF.</title>
        <authorList>
            <person name="Edwards R.J."/>
            <person name="Holland S.I."/>
            <person name="Deshpande N.P."/>
            <person name="Wong Y.K."/>
            <person name="Ertan H."/>
            <person name="Manefield M."/>
            <person name="Russell T.L."/>
            <person name="Lee M.J."/>
        </authorList>
    </citation>
    <scope>NUCLEOTIDE SEQUENCE [LARGE SCALE GENOMIC DNA]</scope>
    <source>
        <strain evidence="3 4">DCMF</strain>
    </source>
</reference>